<dbReference type="Proteomes" id="UP001295469">
    <property type="component" value="Chromosome A05"/>
</dbReference>
<name>A0A816TVS6_BRANA</name>
<dbReference type="Gramene" id="CDX97595">
    <property type="protein sequence ID" value="CDX97595"/>
    <property type="gene ID" value="GSBRNA2T00104812001"/>
</dbReference>
<proteinExistence type="predicted"/>
<organism evidence="1">
    <name type="scientific">Brassica napus</name>
    <name type="common">Rape</name>
    <dbReference type="NCBI Taxonomy" id="3708"/>
    <lineage>
        <taxon>Eukaryota</taxon>
        <taxon>Viridiplantae</taxon>
        <taxon>Streptophyta</taxon>
        <taxon>Embryophyta</taxon>
        <taxon>Tracheophyta</taxon>
        <taxon>Spermatophyta</taxon>
        <taxon>Magnoliopsida</taxon>
        <taxon>eudicotyledons</taxon>
        <taxon>Gunneridae</taxon>
        <taxon>Pentapetalae</taxon>
        <taxon>rosids</taxon>
        <taxon>malvids</taxon>
        <taxon>Brassicales</taxon>
        <taxon>Brassicaceae</taxon>
        <taxon>Brassiceae</taxon>
        <taxon>Brassica</taxon>
    </lineage>
</organism>
<sequence length="123" mass="14035">MKTQLCSENLRDNFSELPESILSVILSHLTALEAVRTLFYQRHEARKALPQVGTHTLRCSASTRLNTNRKVVNKLRSKRAPKCVRIMLKVFKVQEPQLSVLRHVNANAKILESVILFMAQPIT</sequence>
<dbReference type="AlphaFoldDB" id="A0A816TVS6"/>
<reference evidence="1" key="1">
    <citation type="submission" date="2021-01" db="EMBL/GenBank/DDBJ databases">
        <authorList>
            <consortium name="Genoscope - CEA"/>
            <person name="William W."/>
        </authorList>
    </citation>
    <scope>NUCLEOTIDE SEQUENCE</scope>
</reference>
<protein>
    <submittedName>
        <fullName evidence="1">(rape) hypothetical protein</fullName>
    </submittedName>
</protein>
<evidence type="ECO:0000313" key="1">
    <source>
        <dbReference type="EMBL" id="CAF2101426.1"/>
    </source>
</evidence>
<dbReference type="EMBL" id="HG994359">
    <property type="protein sequence ID" value="CAF2101426.1"/>
    <property type="molecule type" value="Genomic_DNA"/>
</dbReference>
<gene>
    <name evidence="1" type="ORF">DARMORV10_A05P34730.1</name>
</gene>
<accession>A0A816TVS6</accession>